<feature type="chain" id="PRO_5013265897" evidence="1">
    <location>
        <begin position="16"/>
        <end position="46"/>
    </location>
</feature>
<reference evidence="2" key="1">
    <citation type="journal article" date="2009" name="PLoS Genet.">
        <title>Sequencing, mapping, and analysis of 27,455 maize full-length cDNAs.</title>
        <authorList>
            <person name="Soderlund C."/>
            <person name="Descour A."/>
            <person name="Kudrna D."/>
            <person name="Bomhoff M."/>
            <person name="Boyd L."/>
            <person name="Currie J."/>
            <person name="Angelova A."/>
            <person name="Collura K."/>
            <person name="Wissotski M."/>
            <person name="Ashley E."/>
            <person name="Morrow D."/>
            <person name="Fernandes J."/>
            <person name="Walbot V."/>
            <person name="Yu Y."/>
        </authorList>
    </citation>
    <scope>NUCLEOTIDE SEQUENCE</scope>
    <source>
        <strain evidence="2">B73</strain>
    </source>
</reference>
<protein>
    <submittedName>
        <fullName evidence="2">Uncharacterized protein</fullName>
    </submittedName>
</protein>
<feature type="signal peptide" evidence="1">
    <location>
        <begin position="1"/>
        <end position="15"/>
    </location>
</feature>
<proteinExistence type="evidence at transcript level"/>
<sequence length="46" mass="5356">MIILLSVARLQLGLCLFTQFCSKQNLVYQGDLYNNVCHKFSVYHFS</sequence>
<name>B4FHS4_MAIZE</name>
<accession>B4FHS4</accession>
<evidence type="ECO:0000256" key="1">
    <source>
        <dbReference type="SAM" id="SignalP"/>
    </source>
</evidence>
<evidence type="ECO:0000313" key="2">
    <source>
        <dbReference type="EMBL" id="ACF81667.1"/>
    </source>
</evidence>
<dbReference type="AlphaFoldDB" id="B4FHS4"/>
<organism evidence="2">
    <name type="scientific">Zea mays</name>
    <name type="common">Maize</name>
    <dbReference type="NCBI Taxonomy" id="4577"/>
    <lineage>
        <taxon>Eukaryota</taxon>
        <taxon>Viridiplantae</taxon>
        <taxon>Streptophyta</taxon>
        <taxon>Embryophyta</taxon>
        <taxon>Tracheophyta</taxon>
        <taxon>Spermatophyta</taxon>
        <taxon>Magnoliopsida</taxon>
        <taxon>Liliopsida</taxon>
        <taxon>Poales</taxon>
        <taxon>Poaceae</taxon>
        <taxon>PACMAD clade</taxon>
        <taxon>Panicoideae</taxon>
        <taxon>Andropogonodae</taxon>
        <taxon>Andropogoneae</taxon>
        <taxon>Tripsacinae</taxon>
        <taxon>Zea</taxon>
    </lineage>
</organism>
<keyword evidence="1" id="KW-0732">Signal</keyword>
<dbReference type="EMBL" id="BT036662">
    <property type="protein sequence ID" value="ACF81667.1"/>
    <property type="molecule type" value="mRNA"/>
</dbReference>
<dbReference type="HOGENOM" id="CLU_3192109_0_0_1"/>